<comment type="similarity">
    <text evidence="1">Belongs to the ATP-dependent AMP-binding enzyme family.</text>
</comment>
<dbReference type="EMBL" id="JACCFS010000001">
    <property type="protein sequence ID" value="NYJ37750.1"/>
    <property type="molecule type" value="Genomic_DNA"/>
</dbReference>
<dbReference type="Pfam" id="PF00501">
    <property type="entry name" value="AMP-binding"/>
    <property type="match status" value="2"/>
</dbReference>
<dbReference type="InterPro" id="IPR020845">
    <property type="entry name" value="AMP-binding_CS"/>
</dbReference>
<dbReference type="Gene3D" id="3.40.50.12780">
    <property type="entry name" value="N-terminal domain of ligase-like"/>
    <property type="match status" value="2"/>
</dbReference>
<dbReference type="PANTHER" id="PTHR43201:SF8">
    <property type="entry name" value="ACYL-COA SYNTHETASE FAMILY MEMBER 3"/>
    <property type="match status" value="1"/>
</dbReference>
<dbReference type="Pfam" id="PF13193">
    <property type="entry name" value="AMP-binding_C"/>
    <property type="match status" value="1"/>
</dbReference>
<evidence type="ECO:0000259" key="4">
    <source>
        <dbReference type="Pfam" id="PF13193"/>
    </source>
</evidence>
<dbReference type="PANTHER" id="PTHR43201">
    <property type="entry name" value="ACYL-COA SYNTHETASE"/>
    <property type="match status" value="1"/>
</dbReference>
<gene>
    <name evidence="5" type="ORF">HNR10_005631</name>
</gene>
<organism evidence="5 6">
    <name type="scientific">Nocardiopsis aegyptia</name>
    <dbReference type="NCBI Taxonomy" id="220378"/>
    <lineage>
        <taxon>Bacteria</taxon>
        <taxon>Bacillati</taxon>
        <taxon>Actinomycetota</taxon>
        <taxon>Actinomycetes</taxon>
        <taxon>Streptosporangiales</taxon>
        <taxon>Nocardiopsidaceae</taxon>
        <taxon>Nocardiopsis</taxon>
    </lineage>
</organism>
<dbReference type="RefSeq" id="WP_179828739.1">
    <property type="nucleotide sequence ID" value="NZ_JACCFS010000001.1"/>
</dbReference>
<evidence type="ECO:0000259" key="3">
    <source>
        <dbReference type="Pfam" id="PF00501"/>
    </source>
</evidence>
<feature type="domain" description="AMP-dependent synthetase/ligase" evidence="3">
    <location>
        <begin position="38"/>
        <end position="192"/>
    </location>
</feature>
<dbReference type="GO" id="GO:0006631">
    <property type="term" value="P:fatty acid metabolic process"/>
    <property type="evidence" value="ECO:0007669"/>
    <property type="project" value="TreeGrafter"/>
</dbReference>
<dbReference type="Gene3D" id="3.30.300.30">
    <property type="match status" value="1"/>
</dbReference>
<dbReference type="Proteomes" id="UP000572051">
    <property type="component" value="Unassembled WGS sequence"/>
</dbReference>
<dbReference type="InterPro" id="IPR045851">
    <property type="entry name" value="AMP-bd_C_sf"/>
</dbReference>
<comment type="caution">
    <text evidence="5">The sequence shown here is derived from an EMBL/GenBank/DDBJ whole genome shotgun (WGS) entry which is preliminary data.</text>
</comment>
<protein>
    <submittedName>
        <fullName evidence="5">Fatty acid CoA ligase FadD36</fullName>
    </submittedName>
</protein>
<dbReference type="SUPFAM" id="SSF56801">
    <property type="entry name" value="Acetyl-CoA synthetase-like"/>
    <property type="match status" value="1"/>
</dbReference>
<feature type="domain" description="AMP-binding enzyme C-terminal" evidence="4">
    <location>
        <begin position="425"/>
        <end position="497"/>
    </location>
</feature>
<dbReference type="GO" id="GO:0031956">
    <property type="term" value="F:medium-chain fatty acid-CoA ligase activity"/>
    <property type="evidence" value="ECO:0007669"/>
    <property type="project" value="TreeGrafter"/>
</dbReference>
<dbReference type="InterPro" id="IPR042099">
    <property type="entry name" value="ANL_N_sf"/>
</dbReference>
<dbReference type="InterPro" id="IPR000873">
    <property type="entry name" value="AMP-dep_synth/lig_dom"/>
</dbReference>
<dbReference type="PROSITE" id="PS00455">
    <property type="entry name" value="AMP_BINDING"/>
    <property type="match status" value="1"/>
</dbReference>
<feature type="region of interest" description="Disordered" evidence="2">
    <location>
        <begin position="220"/>
        <end position="249"/>
    </location>
</feature>
<accession>A0A7Z0EUU8</accession>
<feature type="domain" description="AMP-dependent synthetase/ligase" evidence="3">
    <location>
        <begin position="256"/>
        <end position="373"/>
    </location>
</feature>
<sequence length="508" mass="52097">MLLGAAADHGLAVRVGDEGLDREALWAAAAAVAERIAGAGAVAVHGEASLRTVVAVVGGLLAGVPVVPVPADSGFAERRHIVRDSGAALWLGRPQEGVDVPVLPVDPSERSGYSLPEPPPEATALIMYTSGTTGPPKGVVLSRRAVAADLDALADAWSWTADDVLVHGLPLFHVHGLVLGLLGALRVGSPLLHTVRPTPGAYAAAARAIDGLDRSGGSGLSGGSNGLGRSGGSGGLGGPTGAASPGAGRGRRRSGLFFGVPTVWSRIVRDGAAARDLAGARLLVSGSASLPDPVAEGLRAATGHIPVERYGMTESLITLAARADAPRRTGWVGTALTGVETRLRGEHGEPVPSDGESIGELQVRGATLFDGYLHLPEATAAAWTDDGWFRTGDAVVLDEQGRHRVVGRMSVDMIKSGGYRIGAGEVESVLLGHPAVREAAVVGEADDDLGQRIVAYLVGDGIDPAAVIEFVAARLSVHKRPREVRVVDALPRNAMGKVQKKLLHGTGR</sequence>
<evidence type="ECO:0000256" key="2">
    <source>
        <dbReference type="SAM" id="MobiDB-lite"/>
    </source>
</evidence>
<keyword evidence="5" id="KW-0436">Ligase</keyword>
<dbReference type="AlphaFoldDB" id="A0A7Z0EUU8"/>
<feature type="compositionally biased region" description="Gly residues" evidence="2">
    <location>
        <begin position="220"/>
        <end position="240"/>
    </location>
</feature>
<evidence type="ECO:0000313" key="6">
    <source>
        <dbReference type="Proteomes" id="UP000572051"/>
    </source>
</evidence>
<keyword evidence="6" id="KW-1185">Reference proteome</keyword>
<evidence type="ECO:0000256" key="1">
    <source>
        <dbReference type="ARBA" id="ARBA00006432"/>
    </source>
</evidence>
<proteinExistence type="inferred from homology"/>
<evidence type="ECO:0000313" key="5">
    <source>
        <dbReference type="EMBL" id="NYJ37750.1"/>
    </source>
</evidence>
<dbReference type="InterPro" id="IPR025110">
    <property type="entry name" value="AMP-bd_C"/>
</dbReference>
<name>A0A7Z0EUU8_9ACTN</name>
<reference evidence="5 6" key="1">
    <citation type="submission" date="2020-07" db="EMBL/GenBank/DDBJ databases">
        <title>Sequencing the genomes of 1000 actinobacteria strains.</title>
        <authorList>
            <person name="Klenk H.-P."/>
        </authorList>
    </citation>
    <scope>NUCLEOTIDE SEQUENCE [LARGE SCALE GENOMIC DNA]</scope>
    <source>
        <strain evidence="5 6">DSM 44442</strain>
    </source>
</reference>